<reference evidence="2 3" key="1">
    <citation type="submission" date="2012-09" db="EMBL/GenBank/DDBJ databases">
        <title>Genome Sequence of alkane-degrading Bacterium Alcanivorax venustensis ISO4.</title>
        <authorList>
            <person name="Lai Q."/>
            <person name="Shao Z."/>
        </authorList>
    </citation>
    <scope>NUCLEOTIDE SEQUENCE [LARGE SCALE GENOMIC DNA]</scope>
    <source>
        <strain evidence="2 3">ISO4</strain>
    </source>
</reference>
<name>A0ABS0AKI9_9GAMM</name>
<dbReference type="PANTHER" id="PTHR35867:SF1">
    <property type="entry name" value="PROTEIN RSEC"/>
    <property type="match status" value="1"/>
</dbReference>
<evidence type="ECO:0000313" key="3">
    <source>
        <dbReference type="Proteomes" id="UP000644441"/>
    </source>
</evidence>
<organism evidence="2 3">
    <name type="scientific">Alloalcanivorax venustensis ISO4</name>
    <dbReference type="NCBI Taxonomy" id="1177184"/>
    <lineage>
        <taxon>Bacteria</taxon>
        <taxon>Pseudomonadati</taxon>
        <taxon>Pseudomonadota</taxon>
        <taxon>Gammaproteobacteria</taxon>
        <taxon>Oceanospirillales</taxon>
        <taxon>Alcanivoracaceae</taxon>
        <taxon>Alloalcanivorax</taxon>
    </lineage>
</organism>
<sequence length="163" mass="17112">MIEEQGRVVAREPGAIWVETVRAGTCSSCQARQGCGHSVINRQAAGQRARLRVVTDLSFRDGDPVVIGVPEKAVLYGALWVYALPLALLFGGALLGDALSLTLAGRAVDGAALFGVGGLLLGFLITRLHGRRVAGAGRYQPRVLSRPGGAADAETTIRVRPAR</sequence>
<dbReference type="Proteomes" id="UP000644441">
    <property type="component" value="Unassembled WGS sequence"/>
</dbReference>
<accession>A0ABS0AKI9</accession>
<evidence type="ECO:0000313" key="2">
    <source>
        <dbReference type="EMBL" id="MBF5054649.1"/>
    </source>
</evidence>
<protein>
    <submittedName>
        <fullName evidence="2">Protein AlgM</fullName>
    </submittedName>
</protein>
<proteinExistence type="predicted"/>
<comment type="caution">
    <text evidence="2">The sequence shown here is derived from an EMBL/GenBank/DDBJ whole genome shotgun (WGS) entry which is preliminary data.</text>
</comment>
<dbReference type="InterPro" id="IPR007359">
    <property type="entry name" value="SigmaE_reg_RseC_MucC"/>
</dbReference>
<keyword evidence="1" id="KW-0812">Transmembrane</keyword>
<evidence type="ECO:0000256" key="1">
    <source>
        <dbReference type="SAM" id="Phobius"/>
    </source>
</evidence>
<dbReference type="PANTHER" id="PTHR35867">
    <property type="entry name" value="PROTEIN RSEC"/>
    <property type="match status" value="1"/>
</dbReference>
<feature type="transmembrane region" description="Helical" evidence="1">
    <location>
        <begin position="107"/>
        <end position="125"/>
    </location>
</feature>
<keyword evidence="1" id="KW-1133">Transmembrane helix</keyword>
<keyword evidence="1" id="KW-0472">Membrane</keyword>
<gene>
    <name evidence="2" type="ORF">ISO4_03251</name>
</gene>
<dbReference type="RefSeq" id="WP_194856946.1">
    <property type="nucleotide sequence ID" value="NZ_ARXR01000061.1"/>
</dbReference>
<dbReference type="Pfam" id="PF04246">
    <property type="entry name" value="RseC_MucC"/>
    <property type="match status" value="1"/>
</dbReference>
<keyword evidence="3" id="KW-1185">Reference proteome</keyword>
<feature type="transmembrane region" description="Helical" evidence="1">
    <location>
        <begin position="73"/>
        <end position="95"/>
    </location>
</feature>
<dbReference type="PIRSF" id="PIRSF004923">
    <property type="entry name" value="RseC"/>
    <property type="match status" value="1"/>
</dbReference>
<dbReference type="EMBL" id="ARXR01000061">
    <property type="protein sequence ID" value="MBF5054649.1"/>
    <property type="molecule type" value="Genomic_DNA"/>
</dbReference>
<dbReference type="InterPro" id="IPR026268">
    <property type="entry name" value="RseC"/>
</dbReference>